<accession>A0AAD6Y8X3</accession>
<dbReference type="Gene3D" id="3.10.20.90">
    <property type="entry name" value="Phosphatidylinositol 3-kinase Catalytic Subunit, Chain A, domain 1"/>
    <property type="match status" value="1"/>
</dbReference>
<dbReference type="InterPro" id="IPR029071">
    <property type="entry name" value="Ubiquitin-like_domsf"/>
</dbReference>
<dbReference type="AlphaFoldDB" id="A0AAD6Y8X3"/>
<evidence type="ECO:0000313" key="1">
    <source>
        <dbReference type="EMBL" id="KAJ7202865.1"/>
    </source>
</evidence>
<dbReference type="Proteomes" id="UP001219525">
    <property type="component" value="Unassembled WGS sequence"/>
</dbReference>
<name>A0AAD6Y8X3_9AGAR</name>
<dbReference type="EMBL" id="JARJCW010000053">
    <property type="protein sequence ID" value="KAJ7202865.1"/>
    <property type="molecule type" value="Genomic_DNA"/>
</dbReference>
<sequence>MSLPPAKAFKKPSTPTPACATFPSLIKPEEFVSPAKKEQIQCSPRNGHFRIRMQYDNRTCMATASSGACLPSLPDACAPTDQLFDQKGDTPLKKAMHMFAKKINQEMAFLRFHNQGTRIRETDTPRLLEMDDSDIAGNIIDVCVMQVRL</sequence>
<gene>
    <name evidence="1" type="ORF">GGX14DRAFT_653257</name>
</gene>
<protein>
    <recommendedName>
        <fullName evidence="3">Rad60/SUMO-like domain-containing protein</fullName>
    </recommendedName>
</protein>
<evidence type="ECO:0000313" key="2">
    <source>
        <dbReference type="Proteomes" id="UP001219525"/>
    </source>
</evidence>
<dbReference type="SUPFAM" id="SSF54236">
    <property type="entry name" value="Ubiquitin-like"/>
    <property type="match status" value="1"/>
</dbReference>
<proteinExistence type="predicted"/>
<organism evidence="1 2">
    <name type="scientific">Mycena pura</name>
    <dbReference type="NCBI Taxonomy" id="153505"/>
    <lineage>
        <taxon>Eukaryota</taxon>
        <taxon>Fungi</taxon>
        <taxon>Dikarya</taxon>
        <taxon>Basidiomycota</taxon>
        <taxon>Agaricomycotina</taxon>
        <taxon>Agaricomycetes</taxon>
        <taxon>Agaricomycetidae</taxon>
        <taxon>Agaricales</taxon>
        <taxon>Marasmiineae</taxon>
        <taxon>Mycenaceae</taxon>
        <taxon>Mycena</taxon>
    </lineage>
</organism>
<keyword evidence="2" id="KW-1185">Reference proteome</keyword>
<evidence type="ECO:0008006" key="3">
    <source>
        <dbReference type="Google" id="ProtNLM"/>
    </source>
</evidence>
<reference evidence="1" key="1">
    <citation type="submission" date="2023-03" db="EMBL/GenBank/DDBJ databases">
        <title>Massive genome expansion in bonnet fungi (Mycena s.s.) driven by repeated elements and novel gene families across ecological guilds.</title>
        <authorList>
            <consortium name="Lawrence Berkeley National Laboratory"/>
            <person name="Harder C.B."/>
            <person name="Miyauchi S."/>
            <person name="Viragh M."/>
            <person name="Kuo A."/>
            <person name="Thoen E."/>
            <person name="Andreopoulos B."/>
            <person name="Lu D."/>
            <person name="Skrede I."/>
            <person name="Drula E."/>
            <person name="Henrissat B."/>
            <person name="Morin E."/>
            <person name="Kohler A."/>
            <person name="Barry K."/>
            <person name="LaButti K."/>
            <person name="Morin E."/>
            <person name="Salamov A."/>
            <person name="Lipzen A."/>
            <person name="Mereny Z."/>
            <person name="Hegedus B."/>
            <person name="Baldrian P."/>
            <person name="Stursova M."/>
            <person name="Weitz H."/>
            <person name="Taylor A."/>
            <person name="Grigoriev I.V."/>
            <person name="Nagy L.G."/>
            <person name="Martin F."/>
            <person name="Kauserud H."/>
        </authorList>
    </citation>
    <scope>NUCLEOTIDE SEQUENCE</scope>
    <source>
        <strain evidence="1">9144</strain>
    </source>
</reference>
<comment type="caution">
    <text evidence="1">The sequence shown here is derived from an EMBL/GenBank/DDBJ whole genome shotgun (WGS) entry which is preliminary data.</text>
</comment>